<feature type="non-terminal residue" evidence="1">
    <location>
        <position position="32"/>
    </location>
</feature>
<accession>A0A392R672</accession>
<dbReference type="EMBL" id="LXQA010188320">
    <property type="protein sequence ID" value="MCI31592.1"/>
    <property type="molecule type" value="Genomic_DNA"/>
</dbReference>
<protein>
    <submittedName>
        <fullName evidence="1">Uncharacterized protein</fullName>
    </submittedName>
</protein>
<dbReference type="AlphaFoldDB" id="A0A392R672"/>
<comment type="caution">
    <text evidence="1">The sequence shown here is derived from an EMBL/GenBank/DDBJ whole genome shotgun (WGS) entry which is preliminary data.</text>
</comment>
<reference evidence="1 2" key="1">
    <citation type="journal article" date="2018" name="Front. Plant Sci.">
        <title>Red Clover (Trifolium pratense) and Zigzag Clover (T. medium) - A Picture of Genomic Similarities and Differences.</title>
        <authorList>
            <person name="Dluhosova J."/>
            <person name="Istvanek J."/>
            <person name="Nedelnik J."/>
            <person name="Repkova J."/>
        </authorList>
    </citation>
    <scope>NUCLEOTIDE SEQUENCE [LARGE SCALE GENOMIC DNA]</scope>
    <source>
        <strain evidence="2">cv. 10/8</strain>
        <tissue evidence="1">Leaf</tissue>
    </source>
</reference>
<name>A0A392R672_9FABA</name>
<organism evidence="1 2">
    <name type="scientific">Trifolium medium</name>
    <dbReference type="NCBI Taxonomy" id="97028"/>
    <lineage>
        <taxon>Eukaryota</taxon>
        <taxon>Viridiplantae</taxon>
        <taxon>Streptophyta</taxon>
        <taxon>Embryophyta</taxon>
        <taxon>Tracheophyta</taxon>
        <taxon>Spermatophyta</taxon>
        <taxon>Magnoliopsida</taxon>
        <taxon>eudicotyledons</taxon>
        <taxon>Gunneridae</taxon>
        <taxon>Pentapetalae</taxon>
        <taxon>rosids</taxon>
        <taxon>fabids</taxon>
        <taxon>Fabales</taxon>
        <taxon>Fabaceae</taxon>
        <taxon>Papilionoideae</taxon>
        <taxon>50 kb inversion clade</taxon>
        <taxon>NPAAA clade</taxon>
        <taxon>Hologalegina</taxon>
        <taxon>IRL clade</taxon>
        <taxon>Trifolieae</taxon>
        <taxon>Trifolium</taxon>
    </lineage>
</organism>
<proteinExistence type="predicted"/>
<dbReference type="Proteomes" id="UP000265520">
    <property type="component" value="Unassembled WGS sequence"/>
</dbReference>
<evidence type="ECO:0000313" key="1">
    <source>
        <dbReference type="EMBL" id="MCI31592.1"/>
    </source>
</evidence>
<keyword evidence="2" id="KW-1185">Reference proteome</keyword>
<sequence length="32" mass="3873">MDSYLPDECWESIFRVIINDDNDDDCNNNNHR</sequence>
<evidence type="ECO:0000313" key="2">
    <source>
        <dbReference type="Proteomes" id="UP000265520"/>
    </source>
</evidence>